<dbReference type="Proteomes" id="UP000192247">
    <property type="component" value="Unassembled WGS sequence"/>
</dbReference>
<dbReference type="PROSITE" id="PS50102">
    <property type="entry name" value="RRM"/>
    <property type="match status" value="1"/>
</dbReference>
<dbReference type="Gene3D" id="3.30.70.330">
    <property type="match status" value="2"/>
</dbReference>
<sequence>MTAQLDLSTLPNADAIRVLWKGHASTHGGQTTSQSPTGYRQNYSVFNDVPQSLPSNLVAHAVCTGAHANRPQLWVGGCGQQSDAPMSPQIHPLADSRQMSTQQQLYTELDVDFPAPRGLSQEAPRDAPMEVRFSRGDALPSSLSGTVQGVLSRPSWSTATQETTSMLEGGYDTGDTVNVSEMKTALRPTSTQPHAGVPSPGHKLAFDTFAIDGVSSCNRNESTRNAAAAQASSALLHRGETPRYFGTSIPAGFRNASDSLPALPVYCRGLSDSPLGSVSGSTENGGPSSQSSKQRYEMALARLTAECRWRRKCTQPARALVYWNSWALPSYSRQGDLTKCNLATKVFLGGLPYDATHSMLMALFSSLGVTSIQVPPARKGSSRRPGHAYLVFEDQTHVRRLLNNCTMKGAGLYFFWVPSTKTRGGRLAQVIPWATEDNDWVEPTVAARQDAHGAMNSCLPPFKEKGTCIFVGGLHGEVSAEGLQLIMSQLFGPVLHAGIDTDCHGGVPLMSRSQMVLRGVRVGQVAVHPLTTDLERNMAIRK</sequence>
<proteinExistence type="predicted"/>
<accession>A0A1V9XNP2</accession>
<dbReference type="GO" id="GO:0043022">
    <property type="term" value="F:ribosome binding"/>
    <property type="evidence" value="ECO:0007669"/>
    <property type="project" value="TreeGrafter"/>
</dbReference>
<dbReference type="GO" id="GO:2000766">
    <property type="term" value="P:negative regulation of cytoplasmic translation"/>
    <property type="evidence" value="ECO:0007669"/>
    <property type="project" value="TreeGrafter"/>
</dbReference>
<evidence type="ECO:0000256" key="3">
    <source>
        <dbReference type="SAM" id="MobiDB-lite"/>
    </source>
</evidence>
<dbReference type="GO" id="GO:0003730">
    <property type="term" value="F:mRNA 3'-UTR binding"/>
    <property type="evidence" value="ECO:0007669"/>
    <property type="project" value="InterPro"/>
</dbReference>
<reference evidence="5 6" key="1">
    <citation type="journal article" date="2017" name="Gigascience">
        <title>Draft genome of the honey bee ectoparasitic mite, Tropilaelaps mercedesae, is shaped by the parasitic life history.</title>
        <authorList>
            <person name="Dong X."/>
            <person name="Armstrong S.D."/>
            <person name="Xia D."/>
            <person name="Makepeace B.L."/>
            <person name="Darby A.C."/>
            <person name="Kadowaki T."/>
        </authorList>
    </citation>
    <scope>NUCLEOTIDE SEQUENCE [LARGE SCALE GENOMIC DNA]</scope>
    <source>
        <strain evidence="5">Wuxi-XJTLU</strain>
    </source>
</reference>
<dbReference type="GO" id="GO:0000900">
    <property type="term" value="F:mRNA regulatory element binding translation repressor activity"/>
    <property type="evidence" value="ECO:0007669"/>
    <property type="project" value="TreeGrafter"/>
</dbReference>
<feature type="domain" description="RRM" evidence="4">
    <location>
        <begin position="344"/>
        <end position="430"/>
    </location>
</feature>
<dbReference type="OrthoDB" id="10033548at2759"/>
<feature type="compositionally biased region" description="Polar residues" evidence="3">
    <location>
        <begin position="276"/>
        <end position="293"/>
    </location>
</feature>
<evidence type="ECO:0000313" key="5">
    <source>
        <dbReference type="EMBL" id="OQR74978.1"/>
    </source>
</evidence>
<dbReference type="InterPro" id="IPR035979">
    <property type="entry name" value="RBD_domain_sf"/>
</dbReference>
<organism evidence="5 6">
    <name type="scientific">Tropilaelaps mercedesae</name>
    <dbReference type="NCBI Taxonomy" id="418985"/>
    <lineage>
        <taxon>Eukaryota</taxon>
        <taxon>Metazoa</taxon>
        <taxon>Ecdysozoa</taxon>
        <taxon>Arthropoda</taxon>
        <taxon>Chelicerata</taxon>
        <taxon>Arachnida</taxon>
        <taxon>Acari</taxon>
        <taxon>Parasitiformes</taxon>
        <taxon>Mesostigmata</taxon>
        <taxon>Gamasina</taxon>
        <taxon>Dermanyssoidea</taxon>
        <taxon>Laelapidae</taxon>
        <taxon>Tropilaelaps</taxon>
    </lineage>
</organism>
<dbReference type="STRING" id="418985.A0A1V9XNP2"/>
<dbReference type="InterPro" id="IPR012677">
    <property type="entry name" value="Nucleotide-bd_a/b_plait_sf"/>
</dbReference>
<feature type="region of interest" description="Disordered" evidence="3">
    <location>
        <begin position="276"/>
        <end position="295"/>
    </location>
</feature>
<evidence type="ECO:0000259" key="4">
    <source>
        <dbReference type="PROSITE" id="PS50102"/>
    </source>
</evidence>
<dbReference type="GO" id="GO:0043005">
    <property type="term" value="C:neuron projection"/>
    <property type="evidence" value="ECO:0007669"/>
    <property type="project" value="TreeGrafter"/>
</dbReference>
<protein>
    <recommendedName>
        <fullName evidence="4">RRM domain-containing protein</fullName>
    </recommendedName>
</protein>
<dbReference type="EMBL" id="MNPL01007051">
    <property type="protein sequence ID" value="OQR74978.1"/>
    <property type="molecule type" value="Genomic_DNA"/>
</dbReference>
<dbReference type="SUPFAM" id="SSF54928">
    <property type="entry name" value="RNA-binding domain, RBD"/>
    <property type="match status" value="1"/>
</dbReference>
<evidence type="ECO:0000313" key="6">
    <source>
        <dbReference type="Proteomes" id="UP000192247"/>
    </source>
</evidence>
<keyword evidence="1 2" id="KW-0694">RNA-binding</keyword>
<dbReference type="GO" id="GO:0005737">
    <property type="term" value="C:cytoplasm"/>
    <property type="evidence" value="ECO:0007669"/>
    <property type="project" value="TreeGrafter"/>
</dbReference>
<dbReference type="AlphaFoldDB" id="A0A1V9XNP2"/>
<dbReference type="PANTHER" id="PTHR12566:SF9">
    <property type="entry name" value="CYTOPLASMIC POLYADENYLATION ELEMENT-BINDING PROTEIN 1"/>
    <property type="match status" value="1"/>
</dbReference>
<dbReference type="GO" id="GO:0005634">
    <property type="term" value="C:nucleus"/>
    <property type="evidence" value="ECO:0007669"/>
    <property type="project" value="TreeGrafter"/>
</dbReference>
<dbReference type="PANTHER" id="PTHR12566">
    <property type="entry name" value="CYTOPLASMIC POLYADENYLATION ELEMENT BINDING PROTEIN CPEB"/>
    <property type="match status" value="1"/>
</dbReference>
<dbReference type="InParanoid" id="A0A1V9XNP2"/>
<dbReference type="SMART" id="SM00360">
    <property type="entry name" value="RRM"/>
    <property type="match status" value="1"/>
</dbReference>
<keyword evidence="6" id="KW-1185">Reference proteome</keyword>
<evidence type="ECO:0000256" key="2">
    <source>
        <dbReference type="PROSITE-ProRule" id="PRU00176"/>
    </source>
</evidence>
<dbReference type="GO" id="GO:0008135">
    <property type="term" value="F:translation factor activity, RNA binding"/>
    <property type="evidence" value="ECO:0007669"/>
    <property type="project" value="TreeGrafter"/>
</dbReference>
<dbReference type="Pfam" id="PF16367">
    <property type="entry name" value="RRM_7"/>
    <property type="match status" value="1"/>
</dbReference>
<dbReference type="InterPro" id="IPR034819">
    <property type="entry name" value="CPEB"/>
</dbReference>
<comment type="caution">
    <text evidence="5">The sequence shown here is derived from an EMBL/GenBank/DDBJ whole genome shotgun (WGS) entry which is preliminary data.</text>
</comment>
<gene>
    <name evidence="5" type="ORF">BIW11_03328</name>
</gene>
<evidence type="ECO:0000256" key="1">
    <source>
        <dbReference type="ARBA" id="ARBA00022884"/>
    </source>
</evidence>
<name>A0A1V9XNP2_9ACAR</name>
<dbReference type="InterPro" id="IPR000504">
    <property type="entry name" value="RRM_dom"/>
</dbReference>
<dbReference type="GO" id="GO:0045202">
    <property type="term" value="C:synapse"/>
    <property type="evidence" value="ECO:0007669"/>
    <property type="project" value="TreeGrafter"/>
</dbReference>